<evidence type="ECO:0000259" key="5">
    <source>
        <dbReference type="PROSITE" id="PS50102"/>
    </source>
</evidence>
<dbReference type="OrthoDB" id="446113at2759"/>
<dbReference type="EMBL" id="GL832956">
    <property type="protein sequence ID" value="EGD76347.1"/>
    <property type="molecule type" value="Genomic_DNA"/>
</dbReference>
<dbReference type="STRING" id="946362.F2TY88"/>
<evidence type="ECO:0000256" key="4">
    <source>
        <dbReference type="SAM" id="MobiDB-lite"/>
    </source>
</evidence>
<dbReference type="Proteomes" id="UP000007799">
    <property type="component" value="Unassembled WGS sequence"/>
</dbReference>
<gene>
    <name evidence="6" type="ORF">PTSG_01047</name>
</gene>
<dbReference type="GeneID" id="16079115"/>
<accession>F2TY88</accession>
<name>F2TY88_SALR5</name>
<keyword evidence="1" id="KW-0677">Repeat</keyword>
<dbReference type="GO" id="GO:0003729">
    <property type="term" value="F:mRNA binding"/>
    <property type="evidence" value="ECO:0007669"/>
    <property type="project" value="InterPro"/>
</dbReference>
<protein>
    <recommendedName>
        <fullName evidence="5">RRM domain-containing protein</fullName>
    </recommendedName>
</protein>
<organism evidence="7">
    <name type="scientific">Salpingoeca rosetta (strain ATCC 50818 / BSB-021)</name>
    <dbReference type="NCBI Taxonomy" id="946362"/>
    <lineage>
        <taxon>Eukaryota</taxon>
        <taxon>Choanoflagellata</taxon>
        <taxon>Craspedida</taxon>
        <taxon>Salpingoecidae</taxon>
        <taxon>Salpingoeca</taxon>
    </lineage>
</organism>
<feature type="region of interest" description="Disordered" evidence="4">
    <location>
        <begin position="1"/>
        <end position="51"/>
    </location>
</feature>
<dbReference type="eggNOG" id="KOG0118">
    <property type="taxonomic scope" value="Eukaryota"/>
</dbReference>
<dbReference type="GO" id="GO:0006376">
    <property type="term" value="P:mRNA splice site recognition"/>
    <property type="evidence" value="ECO:0007669"/>
    <property type="project" value="TreeGrafter"/>
</dbReference>
<feature type="domain" description="RRM" evidence="5">
    <location>
        <begin position="50"/>
        <end position="135"/>
    </location>
</feature>
<dbReference type="InterPro" id="IPR050825">
    <property type="entry name" value="RBM42_RBP45_47-like"/>
</dbReference>
<dbReference type="SMART" id="SM00360">
    <property type="entry name" value="RRM"/>
    <property type="match status" value="2"/>
</dbReference>
<evidence type="ECO:0000256" key="1">
    <source>
        <dbReference type="ARBA" id="ARBA00022737"/>
    </source>
</evidence>
<dbReference type="GO" id="GO:0005829">
    <property type="term" value="C:cytosol"/>
    <property type="evidence" value="ECO:0007669"/>
    <property type="project" value="TreeGrafter"/>
</dbReference>
<dbReference type="RefSeq" id="XP_004998522.1">
    <property type="nucleotide sequence ID" value="XM_004998465.1"/>
</dbReference>
<dbReference type="CDD" id="cd12344">
    <property type="entry name" value="RRM1_SECp43_like"/>
    <property type="match status" value="1"/>
</dbReference>
<dbReference type="InterPro" id="IPR035979">
    <property type="entry name" value="RBD_domain_sf"/>
</dbReference>
<dbReference type="InParanoid" id="F2TY88"/>
<proteinExistence type="predicted"/>
<dbReference type="PROSITE" id="PS50102">
    <property type="entry name" value="RRM"/>
    <property type="match status" value="2"/>
</dbReference>
<feature type="region of interest" description="Disordered" evidence="4">
    <location>
        <begin position="428"/>
        <end position="449"/>
    </location>
</feature>
<dbReference type="SUPFAM" id="SSF54928">
    <property type="entry name" value="RNA-binding domain, RBD"/>
    <property type="match status" value="2"/>
</dbReference>
<dbReference type="Gene3D" id="3.30.70.330">
    <property type="match status" value="2"/>
</dbReference>
<dbReference type="InterPro" id="IPR012677">
    <property type="entry name" value="Nucleotide-bd_a/b_plait_sf"/>
</dbReference>
<evidence type="ECO:0000313" key="7">
    <source>
        <dbReference type="Proteomes" id="UP000007799"/>
    </source>
</evidence>
<evidence type="ECO:0000313" key="6">
    <source>
        <dbReference type="EMBL" id="EGD76347.1"/>
    </source>
</evidence>
<dbReference type="PANTHER" id="PTHR47640">
    <property type="entry name" value="TRNA SELENOCYSTEINE 1-ASSOCIATED PROTEIN 1-RELATED-RELATED"/>
    <property type="match status" value="1"/>
</dbReference>
<keyword evidence="2 3" id="KW-0694">RNA-binding</keyword>
<evidence type="ECO:0000256" key="2">
    <source>
        <dbReference type="ARBA" id="ARBA00022884"/>
    </source>
</evidence>
<feature type="region of interest" description="Disordered" evidence="4">
    <location>
        <begin position="224"/>
        <end position="260"/>
    </location>
</feature>
<dbReference type="AlphaFoldDB" id="F2TY88"/>
<feature type="domain" description="RRM" evidence="5">
    <location>
        <begin position="142"/>
        <end position="221"/>
    </location>
</feature>
<dbReference type="InterPro" id="IPR000504">
    <property type="entry name" value="RRM_dom"/>
</dbReference>
<keyword evidence="7" id="KW-1185">Reference proteome</keyword>
<dbReference type="Pfam" id="PF00076">
    <property type="entry name" value="RRM_1"/>
    <property type="match status" value="2"/>
</dbReference>
<dbReference type="KEGG" id="sre:PTSG_01047"/>
<evidence type="ECO:0000256" key="3">
    <source>
        <dbReference type="PROSITE-ProRule" id="PRU00176"/>
    </source>
</evidence>
<sequence>MSKPDDHAVVGDGPAPPPPAPPASSASHETAAHLSGSMHSEERRGRNPRTTLWMGDLERDMGEAEIMDAFQVYGFTPTLVRVIQKVTRGRETSAGYCFISFATVEEATNALNHMNGQPIPSTQPTRIFYLNWACQQQTTHISSIYVGRLPPSIDSYQLMSHFRQYFSSLRGAKVIYDRNGSSSRGFGFLRFASARDAERCIERFNKREVFGKMITLSIAFPTRSKMRQTDTRRGGVPAPLDLRGMSSGGPMGPSSAPGSYSHMQSPYDYGVSYQGHGGAVGNMHSPYTPVYMASQPWSQYGFESSPYPTAQVPVQNTPQMYPVASYPVQPSPSSDMGMAALTEQMAQHRISGNIAASPVHHPTMFVYPSQQQAMVRSNFVYHVPQGEGQEHAAQAQVSATAASAMYGGAVTAQSAMAATAGRMMAHPSRPASVAHGIAPGARVDGRDGR</sequence>
<reference evidence="6" key="1">
    <citation type="submission" date="2009-08" db="EMBL/GenBank/DDBJ databases">
        <title>Annotation of Salpingoeca rosetta.</title>
        <authorList>
            <consortium name="The Broad Institute Genome Sequencing Platform"/>
            <person name="Russ C."/>
            <person name="Cuomo C."/>
            <person name="Burger G."/>
            <person name="Gray M.W."/>
            <person name="Holland P.W.H."/>
            <person name="King N."/>
            <person name="Lang F.B.F."/>
            <person name="Roger A.J."/>
            <person name="Ruiz-Trillo I."/>
            <person name="Young S.K."/>
            <person name="Zeng Q."/>
            <person name="Gargeya S."/>
            <person name="Alvarado L."/>
            <person name="Berlin A."/>
            <person name="Chapman S.B."/>
            <person name="Chen Z."/>
            <person name="Freedman E."/>
            <person name="Gellesch M."/>
            <person name="Goldberg J."/>
            <person name="Griggs A."/>
            <person name="Gujja S."/>
            <person name="Heilman E."/>
            <person name="Heiman D."/>
            <person name="Howarth C."/>
            <person name="Mehta T."/>
            <person name="Neiman D."/>
            <person name="Pearson M."/>
            <person name="Roberts A."/>
            <person name="Saif S."/>
            <person name="Shea T."/>
            <person name="Shenoy N."/>
            <person name="Sisk P."/>
            <person name="Stolte C."/>
            <person name="Sykes S."/>
            <person name="White J."/>
            <person name="Yandava C."/>
            <person name="Haas B."/>
            <person name="Nusbaum C."/>
            <person name="Birren B."/>
        </authorList>
    </citation>
    <scope>NUCLEOTIDE SEQUENCE [LARGE SCALE GENOMIC DNA]</scope>
    <source>
        <strain evidence="6">ATCC 50818</strain>
    </source>
</reference>
<dbReference type="PANTHER" id="PTHR47640:SF10">
    <property type="entry name" value="TRNA SELENOCYSTEINE 1-ASSOCIATED PROTEIN 1-RELATED"/>
    <property type="match status" value="1"/>
</dbReference>